<dbReference type="PANTHER" id="PTHR21676">
    <property type="entry name" value="PROTEIN STUM"/>
    <property type="match status" value="1"/>
</dbReference>
<comment type="subcellular location">
    <subcellularLocation>
        <location evidence="1">Membrane</location>
        <topology evidence="1">Multi-pass membrane protein</topology>
    </subcellularLocation>
</comment>
<dbReference type="AlphaFoldDB" id="A0A9D4E389"/>
<organism evidence="6 7">
    <name type="scientific">Dreissena polymorpha</name>
    <name type="common">Zebra mussel</name>
    <name type="synonym">Mytilus polymorpha</name>
    <dbReference type="NCBI Taxonomy" id="45954"/>
    <lineage>
        <taxon>Eukaryota</taxon>
        <taxon>Metazoa</taxon>
        <taxon>Spiralia</taxon>
        <taxon>Lophotrochozoa</taxon>
        <taxon>Mollusca</taxon>
        <taxon>Bivalvia</taxon>
        <taxon>Autobranchia</taxon>
        <taxon>Heteroconchia</taxon>
        <taxon>Euheterodonta</taxon>
        <taxon>Imparidentia</taxon>
        <taxon>Neoheterodontei</taxon>
        <taxon>Myida</taxon>
        <taxon>Dreissenoidea</taxon>
        <taxon>Dreissenidae</taxon>
        <taxon>Dreissena</taxon>
    </lineage>
</organism>
<name>A0A9D4E389_DREPO</name>
<sequence>MGKGTGSGHGAGRGAGGYKGKSERFFIPAMPMPAAIICCILNFLIPGLGTMLSGFSNFCCSRNEDLTWATRVTSCCINFGIGLLQLISCILLFLGWFWSCIWGGFYIVTSLQYYHNNRPEETDQPQERHVTHHPAVSQVVVIQPGTSLPPSYADVMAGSGYYAHAQTNSVYPASISHVTAFSDQPPPYSAPTEEKVPT</sequence>
<evidence type="ECO:0000313" key="7">
    <source>
        <dbReference type="Proteomes" id="UP000828390"/>
    </source>
</evidence>
<dbReference type="InterPro" id="IPR026673">
    <property type="entry name" value="SPEC3/Stum"/>
</dbReference>
<keyword evidence="4 5" id="KW-0472">Membrane</keyword>
<evidence type="ECO:0008006" key="8">
    <source>
        <dbReference type="Google" id="ProtNLM"/>
    </source>
</evidence>
<dbReference type="Proteomes" id="UP000828390">
    <property type="component" value="Unassembled WGS sequence"/>
</dbReference>
<protein>
    <recommendedName>
        <fullName evidence="8">Protein SPEC3</fullName>
    </recommendedName>
</protein>
<comment type="caution">
    <text evidence="6">The sequence shown here is derived from an EMBL/GenBank/DDBJ whole genome shotgun (WGS) entry which is preliminary data.</text>
</comment>
<keyword evidence="7" id="KW-1185">Reference proteome</keyword>
<dbReference type="OrthoDB" id="6041741at2759"/>
<proteinExistence type="predicted"/>
<dbReference type="GO" id="GO:0016020">
    <property type="term" value="C:membrane"/>
    <property type="evidence" value="ECO:0007669"/>
    <property type="project" value="UniProtKB-SubCell"/>
</dbReference>
<evidence type="ECO:0000256" key="3">
    <source>
        <dbReference type="ARBA" id="ARBA00022989"/>
    </source>
</evidence>
<evidence type="ECO:0000256" key="1">
    <source>
        <dbReference type="ARBA" id="ARBA00004141"/>
    </source>
</evidence>
<evidence type="ECO:0000256" key="2">
    <source>
        <dbReference type="ARBA" id="ARBA00022692"/>
    </source>
</evidence>
<reference evidence="6" key="2">
    <citation type="submission" date="2020-11" db="EMBL/GenBank/DDBJ databases">
        <authorList>
            <person name="McCartney M.A."/>
            <person name="Auch B."/>
            <person name="Kono T."/>
            <person name="Mallez S."/>
            <person name="Becker A."/>
            <person name="Gohl D.M."/>
            <person name="Silverstein K.A.T."/>
            <person name="Koren S."/>
            <person name="Bechman K.B."/>
            <person name="Herman A."/>
            <person name="Abrahante J.E."/>
            <person name="Garbe J."/>
        </authorList>
    </citation>
    <scope>NUCLEOTIDE SEQUENCE</scope>
    <source>
        <strain evidence="6">Duluth1</strain>
        <tissue evidence="6">Whole animal</tissue>
    </source>
</reference>
<evidence type="ECO:0000313" key="6">
    <source>
        <dbReference type="EMBL" id="KAH3772003.1"/>
    </source>
</evidence>
<dbReference type="Pfam" id="PF15795">
    <property type="entry name" value="Spec3"/>
    <property type="match status" value="1"/>
</dbReference>
<evidence type="ECO:0000256" key="5">
    <source>
        <dbReference type="SAM" id="Phobius"/>
    </source>
</evidence>
<accession>A0A9D4E389</accession>
<dbReference type="PANTHER" id="PTHR21676:SF6">
    <property type="entry name" value="PROTEIN STUM"/>
    <property type="match status" value="1"/>
</dbReference>
<keyword evidence="3 5" id="KW-1133">Transmembrane helix</keyword>
<dbReference type="EMBL" id="JAIWYP010000009">
    <property type="protein sequence ID" value="KAH3772003.1"/>
    <property type="molecule type" value="Genomic_DNA"/>
</dbReference>
<gene>
    <name evidence="6" type="ORF">DPMN_173334</name>
</gene>
<reference evidence="6" key="1">
    <citation type="journal article" date="2019" name="bioRxiv">
        <title>The Genome of the Zebra Mussel, Dreissena polymorpha: A Resource for Invasive Species Research.</title>
        <authorList>
            <person name="McCartney M.A."/>
            <person name="Auch B."/>
            <person name="Kono T."/>
            <person name="Mallez S."/>
            <person name="Zhang Y."/>
            <person name="Obille A."/>
            <person name="Becker A."/>
            <person name="Abrahante J.E."/>
            <person name="Garbe J."/>
            <person name="Badalamenti J.P."/>
            <person name="Herman A."/>
            <person name="Mangelson H."/>
            <person name="Liachko I."/>
            <person name="Sullivan S."/>
            <person name="Sone E.D."/>
            <person name="Koren S."/>
            <person name="Silverstein K.A.T."/>
            <person name="Beckman K.B."/>
            <person name="Gohl D.M."/>
        </authorList>
    </citation>
    <scope>NUCLEOTIDE SEQUENCE</scope>
    <source>
        <strain evidence="6">Duluth1</strain>
        <tissue evidence="6">Whole animal</tissue>
    </source>
</reference>
<keyword evidence="2 5" id="KW-0812">Transmembrane</keyword>
<feature type="transmembrane region" description="Helical" evidence="5">
    <location>
        <begin position="83"/>
        <end position="108"/>
    </location>
</feature>
<evidence type="ECO:0000256" key="4">
    <source>
        <dbReference type="ARBA" id="ARBA00023136"/>
    </source>
</evidence>
<feature type="transmembrane region" description="Helical" evidence="5">
    <location>
        <begin position="25"/>
        <end position="45"/>
    </location>
</feature>